<dbReference type="KEGG" id="mabb:MASS_2516"/>
<sequence length="157" mass="17349">MTSPQQIQYRTKMFARILGPYLLIAALTVVGRSAHMRTLLSAFTDTNASVWTWVLGAFVLPMGLVIIVLHPWWRGPTAALVSTLGWLTAFKGAALMAFPDTYLSMGHRLVDMLPWWQTLSAAMTLVGLYLTFIGWIPPRGEVSHSSTSQGPDLSRTT</sequence>
<protein>
    <submittedName>
        <fullName evidence="2">Uncharacterized protein</fullName>
    </submittedName>
</protein>
<name>A0AB33ABQ0_9MYCO</name>
<reference evidence="2 3" key="1">
    <citation type="journal article" date="2013" name="Genome Announc.">
        <title>Complete Genome Sequence of Mycobacterium massiliense Clinical Strain Asan 50594, Belonging to the Type II Genotype.</title>
        <authorList>
            <person name="Kim B.J."/>
            <person name="Kim B.R."/>
            <person name="Hong S.H."/>
            <person name="Seok S.H."/>
            <person name="Kook Y.H."/>
            <person name="Kim B.J."/>
        </authorList>
    </citation>
    <scope>NUCLEOTIDE SEQUENCE [LARGE SCALE GENOMIC DNA]</scope>
    <source>
        <strain evidence="2 3">50594</strain>
    </source>
</reference>
<feature type="transmembrane region" description="Helical" evidence="1">
    <location>
        <begin position="50"/>
        <end position="70"/>
    </location>
</feature>
<accession>A0AB33ABQ0</accession>
<dbReference type="AlphaFoldDB" id="A0AB33ABQ0"/>
<evidence type="ECO:0000256" key="1">
    <source>
        <dbReference type="SAM" id="Phobius"/>
    </source>
</evidence>
<evidence type="ECO:0000313" key="3">
    <source>
        <dbReference type="Proteomes" id="UP000013961"/>
    </source>
</evidence>
<keyword evidence="1" id="KW-0812">Transmembrane</keyword>
<organism evidence="2 3">
    <name type="scientific">Mycobacteroides abscessus subsp. bolletii 50594</name>
    <dbReference type="NCBI Taxonomy" id="1303024"/>
    <lineage>
        <taxon>Bacteria</taxon>
        <taxon>Bacillati</taxon>
        <taxon>Actinomycetota</taxon>
        <taxon>Actinomycetes</taxon>
        <taxon>Mycobacteriales</taxon>
        <taxon>Mycobacteriaceae</taxon>
        <taxon>Mycobacteroides</taxon>
        <taxon>Mycobacteroides abscessus</taxon>
    </lineage>
</organism>
<evidence type="ECO:0000313" key="2">
    <source>
        <dbReference type="EMBL" id="AGM29118.1"/>
    </source>
</evidence>
<proteinExistence type="predicted"/>
<dbReference type="EMBL" id="CP004374">
    <property type="protein sequence ID" value="AGM29118.1"/>
    <property type="molecule type" value="Genomic_DNA"/>
</dbReference>
<keyword evidence="1" id="KW-1133">Transmembrane helix</keyword>
<keyword evidence="1" id="KW-0472">Membrane</keyword>
<feature type="transmembrane region" description="Helical" evidence="1">
    <location>
        <begin position="13"/>
        <end position="30"/>
    </location>
</feature>
<feature type="transmembrane region" description="Helical" evidence="1">
    <location>
        <begin position="118"/>
        <end position="136"/>
    </location>
</feature>
<gene>
    <name evidence="2" type="ORF">MASS_2516</name>
</gene>
<dbReference type="Proteomes" id="UP000013961">
    <property type="component" value="Chromosome"/>
</dbReference>
<feature type="transmembrane region" description="Helical" evidence="1">
    <location>
        <begin position="77"/>
        <end position="98"/>
    </location>
</feature>